<proteinExistence type="predicted"/>
<dbReference type="Gene3D" id="2.40.170.20">
    <property type="entry name" value="TonB-dependent receptor, beta-barrel domain"/>
    <property type="match status" value="1"/>
</dbReference>
<evidence type="ECO:0000256" key="7">
    <source>
        <dbReference type="ARBA" id="ARBA00023237"/>
    </source>
</evidence>
<evidence type="ECO:0000256" key="1">
    <source>
        <dbReference type="ARBA" id="ARBA00004571"/>
    </source>
</evidence>
<keyword evidence="3" id="KW-1134">Transmembrane beta strand</keyword>
<comment type="subcellular location">
    <subcellularLocation>
        <location evidence="1">Cell outer membrane</location>
        <topology evidence="1">Multi-pass membrane protein</topology>
    </subcellularLocation>
</comment>
<organism evidence="10 11">
    <name type="scientific">Mucilaginibacter ginsenosidivorans</name>
    <dbReference type="NCBI Taxonomy" id="398053"/>
    <lineage>
        <taxon>Bacteria</taxon>
        <taxon>Pseudomonadati</taxon>
        <taxon>Bacteroidota</taxon>
        <taxon>Sphingobacteriia</taxon>
        <taxon>Sphingobacteriales</taxon>
        <taxon>Sphingobacteriaceae</taxon>
        <taxon>Mucilaginibacter</taxon>
    </lineage>
</organism>
<name>A0A5B8UW68_9SPHI</name>
<protein>
    <submittedName>
        <fullName evidence="10">Uncharacterized protein</fullName>
    </submittedName>
</protein>
<dbReference type="GO" id="GO:0009279">
    <property type="term" value="C:cell outer membrane"/>
    <property type="evidence" value="ECO:0007669"/>
    <property type="project" value="UniProtKB-SubCell"/>
</dbReference>
<dbReference type="RefSeq" id="WP_147031728.1">
    <property type="nucleotide sequence ID" value="NZ_CP042436.1"/>
</dbReference>
<evidence type="ECO:0000256" key="6">
    <source>
        <dbReference type="ARBA" id="ARBA00023136"/>
    </source>
</evidence>
<keyword evidence="4" id="KW-0812">Transmembrane</keyword>
<dbReference type="PANTHER" id="PTHR30069">
    <property type="entry name" value="TONB-DEPENDENT OUTER MEMBRANE RECEPTOR"/>
    <property type="match status" value="1"/>
</dbReference>
<keyword evidence="2" id="KW-0813">Transport</keyword>
<evidence type="ECO:0000313" key="10">
    <source>
        <dbReference type="EMBL" id="QEC63152.1"/>
    </source>
</evidence>
<dbReference type="KEGG" id="mgin:FRZ54_11380"/>
<feature type="chain" id="PRO_5023011747" evidence="9">
    <location>
        <begin position="24"/>
        <end position="598"/>
    </location>
</feature>
<feature type="signal peptide" evidence="9">
    <location>
        <begin position="1"/>
        <end position="23"/>
    </location>
</feature>
<accession>A0A5B8UW68</accession>
<dbReference type="EMBL" id="CP042436">
    <property type="protein sequence ID" value="QEC63152.1"/>
    <property type="molecule type" value="Genomic_DNA"/>
</dbReference>
<keyword evidence="7" id="KW-0998">Cell outer membrane</keyword>
<keyword evidence="11" id="KW-1185">Reference proteome</keyword>
<feature type="region of interest" description="Disordered" evidence="8">
    <location>
        <begin position="26"/>
        <end position="71"/>
    </location>
</feature>
<dbReference type="Proteomes" id="UP000321479">
    <property type="component" value="Chromosome"/>
</dbReference>
<dbReference type="GO" id="GO:0015344">
    <property type="term" value="F:siderophore uptake transmembrane transporter activity"/>
    <property type="evidence" value="ECO:0007669"/>
    <property type="project" value="TreeGrafter"/>
</dbReference>
<sequence length="598" mass="66518">MKFRYIYALLALVMVFFLAPANAQNKTSKKNTKTTKKAPAKKPAAKPAATTAKTTAQDTTQKGKQQSGGSLSEEIIVTTNYKPVLADAVKIRLNPDLSDKTPFKAPLTYVTLDKRLERNTDIRQLDPMKMPPEVDSVPSNNYARLGVGNLKTTYGELYVNNGKDEALQIGAFAKHLAQSGSINKQNEMRDEIGGFVKGITDDNTFSARVNYKRRGTYFYGFDELNPPGAFTPQKQHFSTLSGEAEITKNFKDEPNAFTYAVKVDGYKWNDAFQASENNLVLTGFINETVKQFYAGLNASLDLGTQKDSLYSYSNSLVRLNPYLKFQGDFYKIDAGLNLVREFGFSSRPFVFPAVRLELQVIPKYLRLFGEARGDVNKASLRDFSDENPFIGQNITIINSVDKLDLSLGLKGTIAPGLGFKATVFRNSVKNLPMFANTTFTGTNNKFSVIYDGGNSKISGFNGELDFRASEDFDLFGRVEFKNYELTTEAEAWNLPKFKLTTGATVHITKQLTVNGTLYYRGSTFDRTYTAPLTLGDPPVVNVVTIKGFADLNGGVEYKINNRISIFGQVNNILNSTNQVWLYYPSYGFNIFGGVGFHF</sequence>
<dbReference type="AlphaFoldDB" id="A0A5B8UW68"/>
<dbReference type="SUPFAM" id="SSF56935">
    <property type="entry name" value="Porins"/>
    <property type="match status" value="1"/>
</dbReference>
<evidence type="ECO:0000256" key="3">
    <source>
        <dbReference type="ARBA" id="ARBA00022452"/>
    </source>
</evidence>
<evidence type="ECO:0000313" key="11">
    <source>
        <dbReference type="Proteomes" id="UP000321479"/>
    </source>
</evidence>
<keyword evidence="6" id="KW-0472">Membrane</keyword>
<dbReference type="OrthoDB" id="1264254at2"/>
<dbReference type="InterPro" id="IPR039426">
    <property type="entry name" value="TonB-dep_rcpt-like"/>
</dbReference>
<evidence type="ECO:0000256" key="2">
    <source>
        <dbReference type="ARBA" id="ARBA00022448"/>
    </source>
</evidence>
<evidence type="ECO:0000256" key="9">
    <source>
        <dbReference type="SAM" id="SignalP"/>
    </source>
</evidence>
<dbReference type="InterPro" id="IPR036942">
    <property type="entry name" value="Beta-barrel_TonB_sf"/>
</dbReference>
<evidence type="ECO:0000256" key="8">
    <source>
        <dbReference type="SAM" id="MobiDB-lite"/>
    </source>
</evidence>
<gene>
    <name evidence="10" type="ORF">FRZ54_11380</name>
</gene>
<dbReference type="PANTHER" id="PTHR30069:SF29">
    <property type="entry name" value="HEMOGLOBIN AND HEMOGLOBIN-HAPTOGLOBIN-BINDING PROTEIN 1-RELATED"/>
    <property type="match status" value="1"/>
</dbReference>
<feature type="compositionally biased region" description="Low complexity" evidence="8">
    <location>
        <begin position="45"/>
        <end position="62"/>
    </location>
</feature>
<evidence type="ECO:0000256" key="4">
    <source>
        <dbReference type="ARBA" id="ARBA00022692"/>
    </source>
</evidence>
<reference evidence="10 11" key="1">
    <citation type="journal article" date="2017" name="Curr. Microbiol.">
        <title>Mucilaginibacter ginsenosidivorans sp. nov., Isolated from Soil of Ginseng Field.</title>
        <authorList>
            <person name="Kim M.M."/>
            <person name="Siddiqi M.Z."/>
            <person name="Im W.T."/>
        </authorList>
    </citation>
    <scope>NUCLEOTIDE SEQUENCE [LARGE SCALE GENOMIC DNA]</scope>
    <source>
        <strain evidence="10 11">Gsoil 3017</strain>
    </source>
</reference>
<feature type="compositionally biased region" description="Basic residues" evidence="8">
    <location>
        <begin position="27"/>
        <end position="44"/>
    </location>
</feature>
<dbReference type="GO" id="GO:0044718">
    <property type="term" value="P:siderophore transmembrane transport"/>
    <property type="evidence" value="ECO:0007669"/>
    <property type="project" value="TreeGrafter"/>
</dbReference>
<keyword evidence="5 9" id="KW-0732">Signal</keyword>
<evidence type="ECO:0000256" key="5">
    <source>
        <dbReference type="ARBA" id="ARBA00022729"/>
    </source>
</evidence>